<dbReference type="Proteomes" id="UP000515928">
    <property type="component" value="Chromosome"/>
</dbReference>
<dbReference type="GO" id="GO:0003755">
    <property type="term" value="F:peptidyl-prolyl cis-trans isomerase activity"/>
    <property type="evidence" value="ECO:0007669"/>
    <property type="project" value="UniProtKB-KW"/>
</dbReference>
<gene>
    <name evidence="9" type="ORF">H9L01_09685</name>
</gene>
<dbReference type="InterPro" id="IPR046357">
    <property type="entry name" value="PPIase_dom_sf"/>
</dbReference>
<keyword evidence="7" id="KW-0812">Transmembrane</keyword>
<dbReference type="Gene3D" id="3.10.50.40">
    <property type="match status" value="1"/>
</dbReference>
<comment type="catalytic activity">
    <reaction evidence="1">
        <text>[protein]-peptidylproline (omega=180) = [protein]-peptidylproline (omega=0)</text>
        <dbReference type="Rhea" id="RHEA:16237"/>
        <dbReference type="Rhea" id="RHEA-COMP:10747"/>
        <dbReference type="Rhea" id="RHEA-COMP:10748"/>
        <dbReference type="ChEBI" id="CHEBI:83833"/>
        <dbReference type="ChEBI" id="CHEBI:83834"/>
        <dbReference type="EC" id="5.2.1.8"/>
    </reaction>
</comment>
<proteinExistence type="predicted"/>
<accession>A0A7G9RYE9</accession>
<evidence type="ECO:0000256" key="2">
    <source>
        <dbReference type="ARBA" id="ARBA00013194"/>
    </source>
</evidence>
<dbReference type="InterPro" id="IPR023058">
    <property type="entry name" value="PPIase_PpiC_CS"/>
</dbReference>
<protein>
    <recommendedName>
        <fullName evidence="2">peptidylprolyl isomerase</fullName>
        <ecNumber evidence="2">5.2.1.8</ecNumber>
    </recommendedName>
</protein>
<evidence type="ECO:0000256" key="4">
    <source>
        <dbReference type="ARBA" id="ARBA00023110"/>
    </source>
</evidence>
<keyword evidence="10" id="KW-1185">Reference proteome</keyword>
<evidence type="ECO:0000256" key="5">
    <source>
        <dbReference type="ARBA" id="ARBA00023235"/>
    </source>
</evidence>
<dbReference type="PANTHER" id="PTHR47245">
    <property type="entry name" value="PEPTIDYLPROLYL ISOMERASE"/>
    <property type="match status" value="1"/>
</dbReference>
<feature type="transmembrane region" description="Helical" evidence="7">
    <location>
        <begin position="7"/>
        <end position="25"/>
    </location>
</feature>
<evidence type="ECO:0000259" key="8">
    <source>
        <dbReference type="PROSITE" id="PS50198"/>
    </source>
</evidence>
<evidence type="ECO:0000313" key="10">
    <source>
        <dbReference type="Proteomes" id="UP000515928"/>
    </source>
</evidence>
<dbReference type="PANTHER" id="PTHR47245:SF1">
    <property type="entry name" value="FOLDASE PROTEIN PRSA"/>
    <property type="match status" value="1"/>
</dbReference>
<dbReference type="EC" id="5.2.1.8" evidence="2"/>
<feature type="domain" description="PpiC" evidence="8">
    <location>
        <begin position="163"/>
        <end position="265"/>
    </location>
</feature>
<evidence type="ECO:0000313" key="9">
    <source>
        <dbReference type="EMBL" id="QNN60624.1"/>
    </source>
</evidence>
<dbReference type="RefSeq" id="WP_187533748.1">
    <property type="nucleotide sequence ID" value="NZ_CBCSHU010000005.1"/>
</dbReference>
<dbReference type="Pfam" id="PF00639">
    <property type="entry name" value="Rotamase"/>
    <property type="match status" value="1"/>
</dbReference>
<name>A0A7G9RYE9_9FIRM</name>
<keyword evidence="4 6" id="KW-0697">Rotamase</keyword>
<dbReference type="EMBL" id="CP060715">
    <property type="protein sequence ID" value="QNN60624.1"/>
    <property type="molecule type" value="Genomic_DNA"/>
</dbReference>
<dbReference type="PROSITE" id="PS50198">
    <property type="entry name" value="PPIC_PPIASE_2"/>
    <property type="match status" value="1"/>
</dbReference>
<organism evidence="9 10">
    <name type="scientific">Erysipelothrix inopinata</name>
    <dbReference type="NCBI Taxonomy" id="225084"/>
    <lineage>
        <taxon>Bacteria</taxon>
        <taxon>Bacillati</taxon>
        <taxon>Bacillota</taxon>
        <taxon>Erysipelotrichia</taxon>
        <taxon>Erysipelotrichales</taxon>
        <taxon>Erysipelotrichaceae</taxon>
        <taxon>Erysipelothrix</taxon>
    </lineage>
</organism>
<keyword evidence="7" id="KW-1133">Transmembrane helix</keyword>
<dbReference type="KEGG" id="eio:H9L01_09685"/>
<sequence length="322" mass="35889">MIDNLKKYWFVIVIGLVFIVGIGYYSSQQMNSVLKGKKVDGKHVVSEISGVNYLADDLYTDVVKQNGNGELYKLFEKEVISSVPTTDEAKEYGEKQAKALKSQFAETGSKGLKEVENYLKSMGYKDINELNIFFENMHKRDKLVFDFASENEAEYITPFLTQNKPRIVKHILVKMEDPANPTEAEQAKMDEVIASLNAGETFDKVASAKSDDTNSALQGGLVGYVDVSNTQLVQEFKDAAVAAENGVVTDWVQTNFGRHLILVDTSIDSLKANDDFVAAFENANPTVGYKAVWKHAQTLDIKYKDDATKQSLLDFMGIKEAE</sequence>
<keyword evidence="7" id="KW-0472">Membrane</keyword>
<dbReference type="InterPro" id="IPR050245">
    <property type="entry name" value="PrsA_foldase"/>
</dbReference>
<reference evidence="9 10" key="1">
    <citation type="submission" date="2020-08" db="EMBL/GenBank/DDBJ databases">
        <title>Genome sequence of Erysipelothrix inopinata DSM 15511T.</title>
        <authorList>
            <person name="Hyun D.-W."/>
            <person name="Bae J.-W."/>
        </authorList>
    </citation>
    <scope>NUCLEOTIDE SEQUENCE [LARGE SCALE GENOMIC DNA]</scope>
    <source>
        <strain evidence="9 10">DSM 15511</strain>
    </source>
</reference>
<dbReference type="PROSITE" id="PS01096">
    <property type="entry name" value="PPIC_PPIASE_1"/>
    <property type="match status" value="1"/>
</dbReference>
<keyword evidence="3" id="KW-0732">Signal</keyword>
<evidence type="ECO:0000256" key="7">
    <source>
        <dbReference type="SAM" id="Phobius"/>
    </source>
</evidence>
<evidence type="ECO:0000256" key="6">
    <source>
        <dbReference type="PROSITE-ProRule" id="PRU00278"/>
    </source>
</evidence>
<evidence type="ECO:0000256" key="1">
    <source>
        <dbReference type="ARBA" id="ARBA00000971"/>
    </source>
</evidence>
<keyword evidence="5 6" id="KW-0413">Isomerase</keyword>
<evidence type="ECO:0000256" key="3">
    <source>
        <dbReference type="ARBA" id="ARBA00022729"/>
    </source>
</evidence>
<dbReference type="AlphaFoldDB" id="A0A7G9RYE9"/>
<dbReference type="InterPro" id="IPR000297">
    <property type="entry name" value="PPIase_PpiC"/>
</dbReference>
<dbReference type="SUPFAM" id="SSF54534">
    <property type="entry name" value="FKBP-like"/>
    <property type="match status" value="1"/>
</dbReference>